<name>A0A814DFL3_9BILA</name>
<sequence>MVYHWSWIFLTECAAKLIIVENKLTEEQLLYLRQYYMINRLPRINELRSISKELNNEDFDFFLDLETWFYCRRMAEEATAQRQYEAKKIAA</sequence>
<dbReference type="InterPro" id="IPR009057">
    <property type="entry name" value="Homeodomain-like_sf"/>
</dbReference>
<dbReference type="EMBL" id="CAJOAZ010000973">
    <property type="protein sequence ID" value="CAF3743658.1"/>
    <property type="molecule type" value="Genomic_DNA"/>
</dbReference>
<evidence type="ECO:0000313" key="1">
    <source>
        <dbReference type="EMBL" id="CAF0953510.1"/>
    </source>
</evidence>
<evidence type="ECO:0000313" key="2">
    <source>
        <dbReference type="EMBL" id="CAF3743658.1"/>
    </source>
</evidence>
<comment type="caution">
    <text evidence="1">The sequence shown here is derived from an EMBL/GenBank/DDBJ whole genome shotgun (WGS) entry which is preliminary data.</text>
</comment>
<dbReference type="AlphaFoldDB" id="A0A814DFL3"/>
<reference evidence="1" key="1">
    <citation type="submission" date="2021-02" db="EMBL/GenBank/DDBJ databases">
        <authorList>
            <person name="Nowell W R."/>
        </authorList>
    </citation>
    <scope>NUCLEOTIDE SEQUENCE</scope>
</reference>
<proteinExistence type="predicted"/>
<dbReference type="SUPFAM" id="SSF46689">
    <property type="entry name" value="Homeodomain-like"/>
    <property type="match status" value="1"/>
</dbReference>
<protein>
    <submittedName>
        <fullName evidence="1">Uncharacterized protein</fullName>
    </submittedName>
</protein>
<gene>
    <name evidence="1" type="ORF">JYZ213_LOCUS13435</name>
    <name evidence="2" type="ORF">OXD698_LOCUS15036</name>
</gene>
<organism evidence="1 3">
    <name type="scientific">Adineta steineri</name>
    <dbReference type="NCBI Taxonomy" id="433720"/>
    <lineage>
        <taxon>Eukaryota</taxon>
        <taxon>Metazoa</taxon>
        <taxon>Spiralia</taxon>
        <taxon>Gnathifera</taxon>
        <taxon>Rotifera</taxon>
        <taxon>Eurotatoria</taxon>
        <taxon>Bdelloidea</taxon>
        <taxon>Adinetida</taxon>
        <taxon>Adinetidae</taxon>
        <taxon>Adineta</taxon>
    </lineage>
</organism>
<dbReference type="Proteomes" id="UP000663844">
    <property type="component" value="Unassembled WGS sequence"/>
</dbReference>
<accession>A0A814DFL3</accession>
<dbReference type="EMBL" id="CAJNOG010000108">
    <property type="protein sequence ID" value="CAF0953510.1"/>
    <property type="molecule type" value="Genomic_DNA"/>
</dbReference>
<dbReference type="Proteomes" id="UP000663845">
    <property type="component" value="Unassembled WGS sequence"/>
</dbReference>
<evidence type="ECO:0000313" key="3">
    <source>
        <dbReference type="Proteomes" id="UP000663845"/>
    </source>
</evidence>